<dbReference type="BioGRID-ORCS" id="3772427">
    <property type="hits" value="0 hits in 3 CRISPR screens"/>
</dbReference>
<dbReference type="GO" id="GO:0003993">
    <property type="term" value="F:acid phosphatase activity"/>
    <property type="evidence" value="ECO:0007669"/>
    <property type="project" value="UniProtKB-UniRule"/>
</dbReference>
<dbReference type="Bgee" id="FBgn0040076">
    <property type="expression patterns" value="Expressed in imaginal disc and 9 other cell types or tissues"/>
</dbReference>
<feature type="non-terminal residue" evidence="9">
    <location>
        <position position="164"/>
    </location>
</feature>
<feature type="active site" evidence="6">
    <location>
        <position position="20"/>
    </location>
</feature>
<comment type="function">
    <text evidence="7">Acts on tyrosine phosphorylated proteins, low-MW aryl phosphates and natural and synthetic acyl phosphates.</text>
</comment>
<dbReference type="PANTHER" id="PTHR11717:SF7">
    <property type="entry name" value="LOW MOLECULAR WEIGHT PHOSPHOTYROSINE PROTEIN PHOSPHATASE"/>
    <property type="match status" value="1"/>
</dbReference>
<dbReference type="CTD" id="3772427"/>
<dbReference type="DNASU" id="3772427"/>
<dbReference type="InterPro" id="IPR023485">
    <property type="entry name" value="Ptyr_pPase"/>
</dbReference>
<dbReference type="GO" id="GO:0004726">
    <property type="term" value="F:non-membrane spanning protein tyrosine phosphatase activity"/>
    <property type="evidence" value="ECO:0007669"/>
    <property type="project" value="InterPro"/>
</dbReference>
<dbReference type="OrthoDB" id="3388at2759"/>
<evidence type="ECO:0000256" key="5">
    <source>
        <dbReference type="ARBA" id="ARBA00022912"/>
    </source>
</evidence>
<organism evidence="9">
    <name type="scientific">Drosophila melanogaster</name>
    <name type="common">Fruit fly</name>
    <dbReference type="NCBI Taxonomy" id="7227"/>
    <lineage>
        <taxon>Eukaryota</taxon>
        <taxon>Metazoa</taxon>
        <taxon>Ecdysozoa</taxon>
        <taxon>Arthropoda</taxon>
        <taxon>Hexapoda</taxon>
        <taxon>Insecta</taxon>
        <taxon>Pterygota</taxon>
        <taxon>Neoptera</taxon>
        <taxon>Endopterygota</taxon>
        <taxon>Diptera</taxon>
        <taxon>Brachycera</taxon>
        <taxon>Muscomorpha</taxon>
        <taxon>Ephydroidea</taxon>
        <taxon>Drosophilidae</taxon>
        <taxon>Drosophila</taxon>
        <taxon>Sophophora</taxon>
    </lineage>
</organism>
<evidence type="ECO:0000259" key="8">
    <source>
        <dbReference type="SMART" id="SM00226"/>
    </source>
</evidence>
<dbReference type="FunFam" id="3.40.50.2300:FF:000105">
    <property type="entry name" value="Low molecular weight phosphotyrosine protein"/>
    <property type="match status" value="1"/>
</dbReference>
<feature type="active site" description="Proton donor" evidence="6">
    <location>
        <position position="130"/>
    </location>
</feature>
<evidence type="ECO:0000256" key="4">
    <source>
        <dbReference type="ARBA" id="ARBA00022801"/>
    </source>
</evidence>
<dbReference type="SUPFAM" id="SSF52788">
    <property type="entry name" value="Phosphotyrosine protein phosphatases I"/>
    <property type="match status" value="1"/>
</dbReference>
<comment type="catalytic activity">
    <reaction evidence="7">
        <text>a phosphate monoester + H2O = an alcohol + phosphate</text>
        <dbReference type="Rhea" id="RHEA:15017"/>
        <dbReference type="ChEBI" id="CHEBI:15377"/>
        <dbReference type="ChEBI" id="CHEBI:30879"/>
        <dbReference type="ChEBI" id="CHEBI:43474"/>
        <dbReference type="ChEBI" id="CHEBI:67140"/>
        <dbReference type="EC" id="3.1.3.2"/>
    </reaction>
</comment>
<comment type="subcellular location">
    <subcellularLocation>
        <location evidence="1 7">Cytoplasm</location>
    </subcellularLocation>
</comment>
<dbReference type="Gene3D" id="3.40.50.2300">
    <property type="match status" value="1"/>
</dbReference>
<dbReference type="GO" id="GO:0005737">
    <property type="term" value="C:cytoplasm"/>
    <property type="evidence" value="ECO:0007669"/>
    <property type="project" value="UniProtKB-SubCell"/>
</dbReference>
<dbReference type="RefSeq" id="NP_001027188.1">
    <property type="nucleotide sequence ID" value="NM_001032017.2"/>
</dbReference>
<keyword evidence="4 7" id="KW-0378">Hydrolase</keyword>
<keyword evidence="5 7" id="KW-0904">Protein phosphatase</keyword>
<accession>A0A1B2AJ78</accession>
<dbReference type="PhylomeDB" id="A0A1B2AJ78"/>
<sequence>MGKRSQKSSVLMVCVGNLCRSPIAEAVMRDLVARAGLQGEWHVESAGIEDWHSGHQPDERALNVLARHNIEYNGKARVLAPEDFLEFDYIFAMDLSNLAALRRMAPKGTTAKLLILGNFGLKPDERIIEDPYYDIGEASFEEIYRQCSIACRNFLKQARLKQIM</sequence>
<reference evidence="9" key="1">
    <citation type="submission" date="2016-07" db="EMBL/GenBank/DDBJ databases">
        <authorList>
            <person name="Wan K."/>
            <person name="Booth B."/>
            <person name="Spirohn K."/>
            <person name="Hao T."/>
            <person name="Hu Y."/>
            <person name="Calderwood M."/>
            <person name="Hill D."/>
            <person name="Mohr S."/>
            <person name="Vidal M."/>
            <person name="Celniker S."/>
            <person name="Perrimon N."/>
        </authorList>
    </citation>
    <scope>NUCLEOTIDE SEQUENCE</scope>
</reference>
<evidence type="ECO:0000256" key="3">
    <source>
        <dbReference type="ARBA" id="ARBA00022490"/>
    </source>
</evidence>
<dbReference type="GeneID" id="3772427"/>
<feature type="domain" description="Phosphotyrosine protein phosphatase I" evidence="8">
    <location>
        <begin position="8"/>
        <end position="157"/>
    </location>
</feature>
<dbReference type="PRINTS" id="PR00720">
    <property type="entry name" value="MAMMALPTPASE"/>
</dbReference>
<dbReference type="PANTHER" id="PTHR11717">
    <property type="entry name" value="LOW MOLECULAR WEIGHT PROTEIN TYROSINE PHOSPHATASE"/>
    <property type="match status" value="1"/>
</dbReference>
<dbReference type="InterPro" id="IPR050438">
    <property type="entry name" value="LMW_PTPase"/>
</dbReference>
<dbReference type="KEGG" id="dme:Dmel_CG33747"/>
<dbReference type="InterPro" id="IPR017867">
    <property type="entry name" value="Tyr_phospatase_low_mol_wt"/>
</dbReference>
<feature type="active site" description="Nucleophile" evidence="6">
    <location>
        <position position="14"/>
    </location>
</feature>
<name>A0A1B2AJ78_DROME</name>
<evidence type="ECO:0000313" key="9">
    <source>
        <dbReference type="EMBL" id="ANY27209.1"/>
    </source>
</evidence>
<keyword evidence="3 7" id="KW-0963">Cytoplasm</keyword>
<dbReference type="VEuPathDB" id="VectorBase:FBgn0040076"/>
<dbReference type="SMART" id="SM00226">
    <property type="entry name" value="LMWPc"/>
    <property type="match status" value="1"/>
</dbReference>
<dbReference type="InterPro" id="IPR002115">
    <property type="entry name" value="Tyr_Pase_low_mol_wt_mml"/>
</dbReference>
<evidence type="ECO:0000256" key="7">
    <source>
        <dbReference type="RuleBase" id="RU368115"/>
    </source>
</evidence>
<comment type="similarity">
    <text evidence="2 7">Belongs to the low molecular weight phosphotyrosine protein phosphatase family.</text>
</comment>
<dbReference type="EC" id="3.1.3.2" evidence="7"/>
<comment type="catalytic activity">
    <reaction evidence="7">
        <text>O-phospho-L-tyrosyl-[protein] + H2O = L-tyrosyl-[protein] + phosphate</text>
        <dbReference type="Rhea" id="RHEA:10684"/>
        <dbReference type="Rhea" id="RHEA-COMP:10136"/>
        <dbReference type="Rhea" id="RHEA-COMP:20101"/>
        <dbReference type="ChEBI" id="CHEBI:15377"/>
        <dbReference type="ChEBI" id="CHEBI:43474"/>
        <dbReference type="ChEBI" id="CHEBI:46858"/>
        <dbReference type="ChEBI" id="CHEBI:61978"/>
        <dbReference type="EC" id="3.1.3.48"/>
    </reaction>
</comment>
<dbReference type="EMBL" id="KX531399">
    <property type="protein sequence ID" value="ANY27209.1"/>
    <property type="molecule type" value="mRNA"/>
</dbReference>
<protein>
    <recommendedName>
        <fullName evidence="7">Low molecular weight phosphotyrosine protein phosphatase</fullName>
        <shortName evidence="7">LMW-PTP</shortName>
        <shortName evidence="7">LMW-PTPase</shortName>
        <ecNumber evidence="7">3.1.3.2</ecNumber>
        <ecNumber evidence="7">3.1.3.48</ecNumber>
    </recommendedName>
    <alternativeName>
        <fullName evidence="7">Low molecular weight cytosolic acid phosphatase</fullName>
    </alternativeName>
</protein>
<dbReference type="EC" id="3.1.3.48" evidence="7"/>
<evidence type="ECO:0000256" key="6">
    <source>
        <dbReference type="PIRSR" id="PIRSR617867-1"/>
    </source>
</evidence>
<proteinExistence type="evidence at transcript level"/>
<dbReference type="AlphaFoldDB" id="A0A1B2AJ78"/>
<dbReference type="InterPro" id="IPR036196">
    <property type="entry name" value="Ptyr_pPase_sf"/>
</dbReference>
<evidence type="ECO:0000256" key="1">
    <source>
        <dbReference type="ARBA" id="ARBA00004496"/>
    </source>
</evidence>
<dbReference type="Pfam" id="PF01451">
    <property type="entry name" value="LMWPc"/>
    <property type="match status" value="1"/>
</dbReference>
<dbReference type="OMA" id="QGEWHVE"/>
<dbReference type="CDD" id="cd16343">
    <property type="entry name" value="LMWPTP"/>
    <property type="match status" value="1"/>
</dbReference>
<evidence type="ECO:0000256" key="2">
    <source>
        <dbReference type="ARBA" id="ARBA00011063"/>
    </source>
</evidence>
<dbReference type="SMR" id="A0A1B2AJ78"/>
<dbReference type="PRINTS" id="PR00719">
    <property type="entry name" value="LMWPTPASE"/>
</dbReference>